<organism evidence="1">
    <name type="scientific">Rhizophora mucronata</name>
    <name type="common">Asiatic mangrove</name>
    <dbReference type="NCBI Taxonomy" id="61149"/>
    <lineage>
        <taxon>Eukaryota</taxon>
        <taxon>Viridiplantae</taxon>
        <taxon>Streptophyta</taxon>
        <taxon>Embryophyta</taxon>
        <taxon>Tracheophyta</taxon>
        <taxon>Spermatophyta</taxon>
        <taxon>Magnoliopsida</taxon>
        <taxon>eudicotyledons</taxon>
        <taxon>Gunneridae</taxon>
        <taxon>Pentapetalae</taxon>
        <taxon>rosids</taxon>
        <taxon>fabids</taxon>
        <taxon>Malpighiales</taxon>
        <taxon>Rhizophoraceae</taxon>
        <taxon>Rhizophora</taxon>
    </lineage>
</organism>
<evidence type="ECO:0000313" key="1">
    <source>
        <dbReference type="EMBL" id="MBW87011.1"/>
    </source>
</evidence>
<protein>
    <submittedName>
        <fullName evidence="1">Uncharacterized protein MANES_01G247600</fullName>
    </submittedName>
</protein>
<dbReference type="EMBL" id="GGEC01006528">
    <property type="protein sequence ID" value="MBW87011.1"/>
    <property type="molecule type" value="Transcribed_RNA"/>
</dbReference>
<reference evidence="1" key="1">
    <citation type="submission" date="2018-02" db="EMBL/GenBank/DDBJ databases">
        <title>Rhizophora mucronata_Transcriptome.</title>
        <authorList>
            <person name="Meera S.P."/>
            <person name="Sreeshan A."/>
            <person name="Augustine A."/>
        </authorList>
    </citation>
    <scope>NUCLEOTIDE SEQUENCE</scope>
    <source>
        <tissue evidence="1">Leaf</tissue>
    </source>
</reference>
<accession>A0A2P2J0N1</accession>
<sequence length="19" mass="2331">MRHGEVFASRRKELEKRNS</sequence>
<proteinExistence type="predicted"/>
<name>A0A2P2J0N1_RHIMU</name>
<dbReference type="AlphaFoldDB" id="A0A2P2J0N1"/>